<name>A0A644Y3C1_9ZZZZ</name>
<organism evidence="1">
    <name type="scientific">bioreactor metagenome</name>
    <dbReference type="NCBI Taxonomy" id="1076179"/>
    <lineage>
        <taxon>unclassified sequences</taxon>
        <taxon>metagenomes</taxon>
        <taxon>ecological metagenomes</taxon>
    </lineage>
</organism>
<evidence type="ECO:0000313" key="1">
    <source>
        <dbReference type="EMBL" id="MPM22637.1"/>
    </source>
</evidence>
<proteinExistence type="predicted"/>
<comment type="caution">
    <text evidence="1">The sequence shown here is derived from an EMBL/GenBank/DDBJ whole genome shotgun (WGS) entry which is preliminary data.</text>
</comment>
<reference evidence="1" key="1">
    <citation type="submission" date="2019-08" db="EMBL/GenBank/DDBJ databases">
        <authorList>
            <person name="Kucharzyk K."/>
            <person name="Murdoch R.W."/>
            <person name="Higgins S."/>
            <person name="Loffler F."/>
        </authorList>
    </citation>
    <scope>NUCLEOTIDE SEQUENCE</scope>
</reference>
<dbReference type="EMBL" id="VSSQ01003852">
    <property type="protein sequence ID" value="MPM22637.1"/>
    <property type="molecule type" value="Genomic_DNA"/>
</dbReference>
<gene>
    <name evidence="1" type="ORF">SDC9_69095</name>
</gene>
<accession>A0A644Y3C1</accession>
<protein>
    <submittedName>
        <fullName evidence="1">Uncharacterized protein</fullName>
    </submittedName>
</protein>
<sequence>MIAHAINDFAEKLNTRVSNDTHLLKLLMELLIRCKDGFEEQIDFHRLILILHITTDTTKEVLSILRDSNIRAIAVAEGKNEIPGYRLVTKPDIFWVVINSKDVGEEYALFKMHAAALLHNQYGSNINPSELAHTYDGKQKPTFVQLETLPEKYLKQNI</sequence>
<dbReference type="AlphaFoldDB" id="A0A644Y3C1"/>